<keyword evidence="2" id="KW-1185">Reference proteome</keyword>
<sequence length="84" mass="9012">MAPSGFSVLDATVVSEAKRHSNTGIELLCPGTARLGVLQPGFMGMAKGQNVQFWAAHIMVSGNRINYTADVNSLQLCQRYGSLQ</sequence>
<dbReference type="HOGENOM" id="CLU_2532044_0_0_1"/>
<evidence type="ECO:0000313" key="2">
    <source>
        <dbReference type="Proteomes" id="UP000009183"/>
    </source>
</evidence>
<dbReference type="InParanoid" id="F6H5C5"/>
<accession>F6H5C5</accession>
<gene>
    <name evidence="1" type="ordered locus">VIT_12s0028g00080</name>
</gene>
<name>F6H5C5_VITVI</name>
<protein>
    <submittedName>
        <fullName evidence="1">Uncharacterized protein</fullName>
    </submittedName>
</protein>
<organism evidence="1 2">
    <name type="scientific">Vitis vinifera</name>
    <name type="common">Grape</name>
    <dbReference type="NCBI Taxonomy" id="29760"/>
    <lineage>
        <taxon>Eukaryota</taxon>
        <taxon>Viridiplantae</taxon>
        <taxon>Streptophyta</taxon>
        <taxon>Embryophyta</taxon>
        <taxon>Tracheophyta</taxon>
        <taxon>Spermatophyta</taxon>
        <taxon>Magnoliopsida</taxon>
        <taxon>eudicotyledons</taxon>
        <taxon>Gunneridae</taxon>
        <taxon>Pentapetalae</taxon>
        <taxon>rosids</taxon>
        <taxon>Vitales</taxon>
        <taxon>Vitaceae</taxon>
        <taxon>Viteae</taxon>
        <taxon>Vitis</taxon>
    </lineage>
</organism>
<proteinExistence type="predicted"/>
<reference evidence="2" key="1">
    <citation type="journal article" date="2007" name="Nature">
        <title>The grapevine genome sequence suggests ancestral hexaploidization in major angiosperm phyla.</title>
        <authorList>
            <consortium name="The French-Italian Public Consortium for Grapevine Genome Characterization."/>
            <person name="Jaillon O."/>
            <person name="Aury J.-M."/>
            <person name="Noel B."/>
            <person name="Policriti A."/>
            <person name="Clepet C."/>
            <person name="Casagrande A."/>
            <person name="Choisne N."/>
            <person name="Aubourg S."/>
            <person name="Vitulo N."/>
            <person name="Jubin C."/>
            <person name="Vezzi A."/>
            <person name="Legeai F."/>
            <person name="Hugueney P."/>
            <person name="Dasilva C."/>
            <person name="Horner D."/>
            <person name="Mica E."/>
            <person name="Jublot D."/>
            <person name="Poulain J."/>
            <person name="Bruyere C."/>
            <person name="Billault A."/>
            <person name="Segurens B."/>
            <person name="Gouyvenoux M."/>
            <person name="Ugarte E."/>
            <person name="Cattonaro F."/>
            <person name="Anthouard V."/>
            <person name="Vico V."/>
            <person name="Del Fabbro C."/>
            <person name="Alaux M."/>
            <person name="Di Gaspero G."/>
            <person name="Dumas V."/>
            <person name="Felice N."/>
            <person name="Paillard S."/>
            <person name="Juman I."/>
            <person name="Moroldo M."/>
            <person name="Scalabrin S."/>
            <person name="Canaguier A."/>
            <person name="Le Clainche I."/>
            <person name="Malacrida G."/>
            <person name="Durand E."/>
            <person name="Pesole G."/>
            <person name="Laucou V."/>
            <person name="Chatelet P."/>
            <person name="Merdinoglu D."/>
            <person name="Delledonne M."/>
            <person name="Pezzotti M."/>
            <person name="Lecharny A."/>
            <person name="Scarpelli C."/>
            <person name="Artiguenave F."/>
            <person name="Pe M.E."/>
            <person name="Valle G."/>
            <person name="Morgante M."/>
            <person name="Caboche M."/>
            <person name="Adam-Blondon A.-F."/>
            <person name="Weissenbach J."/>
            <person name="Quetier F."/>
            <person name="Wincker P."/>
        </authorList>
    </citation>
    <scope>NUCLEOTIDE SEQUENCE [LARGE SCALE GENOMIC DNA]</scope>
    <source>
        <strain evidence="2">cv. Pinot noir / PN40024</strain>
    </source>
</reference>
<evidence type="ECO:0000313" key="1">
    <source>
        <dbReference type="EMBL" id="CCB47472.1"/>
    </source>
</evidence>
<dbReference type="EMBL" id="FN595235">
    <property type="protein sequence ID" value="CCB47472.1"/>
    <property type="molecule type" value="Genomic_DNA"/>
</dbReference>
<dbReference type="PaxDb" id="29760-VIT_12s0028g00080.t01"/>
<dbReference type="AlphaFoldDB" id="F6H5C5"/>
<dbReference type="Proteomes" id="UP000009183">
    <property type="component" value="Chromosome 12"/>
</dbReference>